<dbReference type="EMBL" id="VSRR010120427">
    <property type="protein sequence ID" value="MPC99896.1"/>
    <property type="molecule type" value="Genomic_DNA"/>
</dbReference>
<evidence type="ECO:0000313" key="2">
    <source>
        <dbReference type="Proteomes" id="UP000324222"/>
    </source>
</evidence>
<keyword evidence="2" id="KW-1185">Reference proteome</keyword>
<sequence length="84" mass="9503">MAFAVNIHHKYQVIIVYHTKHAEEQSQAAKPFRAERGGTQHWVTDAAAAHTSTFIPRMHTTKHCRPVLQLLSPLMTAPTPCLFQ</sequence>
<protein>
    <submittedName>
        <fullName evidence="1">Uncharacterized protein</fullName>
    </submittedName>
</protein>
<name>A0A5B7JZX8_PORTR</name>
<organism evidence="1 2">
    <name type="scientific">Portunus trituberculatus</name>
    <name type="common">Swimming crab</name>
    <name type="synonym">Neptunus trituberculatus</name>
    <dbReference type="NCBI Taxonomy" id="210409"/>
    <lineage>
        <taxon>Eukaryota</taxon>
        <taxon>Metazoa</taxon>
        <taxon>Ecdysozoa</taxon>
        <taxon>Arthropoda</taxon>
        <taxon>Crustacea</taxon>
        <taxon>Multicrustacea</taxon>
        <taxon>Malacostraca</taxon>
        <taxon>Eumalacostraca</taxon>
        <taxon>Eucarida</taxon>
        <taxon>Decapoda</taxon>
        <taxon>Pleocyemata</taxon>
        <taxon>Brachyura</taxon>
        <taxon>Eubrachyura</taxon>
        <taxon>Portunoidea</taxon>
        <taxon>Portunidae</taxon>
        <taxon>Portuninae</taxon>
        <taxon>Portunus</taxon>
    </lineage>
</organism>
<evidence type="ECO:0000313" key="1">
    <source>
        <dbReference type="EMBL" id="MPC99896.1"/>
    </source>
</evidence>
<accession>A0A5B7JZX8</accession>
<dbReference type="AlphaFoldDB" id="A0A5B7JZX8"/>
<proteinExistence type="predicted"/>
<comment type="caution">
    <text evidence="1">The sequence shown here is derived from an EMBL/GenBank/DDBJ whole genome shotgun (WGS) entry which is preliminary data.</text>
</comment>
<gene>
    <name evidence="1" type="ORF">E2C01_095341</name>
</gene>
<dbReference type="Proteomes" id="UP000324222">
    <property type="component" value="Unassembled WGS sequence"/>
</dbReference>
<reference evidence="1 2" key="1">
    <citation type="submission" date="2019-05" db="EMBL/GenBank/DDBJ databases">
        <title>Another draft genome of Portunus trituberculatus and its Hox gene families provides insights of decapod evolution.</title>
        <authorList>
            <person name="Jeong J.-H."/>
            <person name="Song I."/>
            <person name="Kim S."/>
            <person name="Choi T."/>
            <person name="Kim D."/>
            <person name="Ryu S."/>
            <person name="Kim W."/>
        </authorList>
    </citation>
    <scope>NUCLEOTIDE SEQUENCE [LARGE SCALE GENOMIC DNA]</scope>
    <source>
        <tissue evidence="1">Muscle</tissue>
    </source>
</reference>